<keyword evidence="2" id="KW-0238">DNA-binding</keyword>
<dbReference type="Gene3D" id="1.10.10.10">
    <property type="entry name" value="Winged helix-like DNA-binding domain superfamily/Winged helix DNA-binding domain"/>
    <property type="match status" value="1"/>
</dbReference>
<dbReference type="GO" id="GO:0003677">
    <property type="term" value="F:DNA binding"/>
    <property type="evidence" value="ECO:0007669"/>
    <property type="project" value="UniProtKB-KW"/>
</dbReference>
<dbReference type="EMBL" id="CP009223">
    <property type="protein sequence ID" value="AIM63502.1"/>
    <property type="molecule type" value="Genomic_DNA"/>
</dbReference>
<dbReference type="InterPro" id="IPR036388">
    <property type="entry name" value="WH-like_DNA-bd_sf"/>
</dbReference>
<dbReference type="KEGG" id="wct:WS74_1253"/>
<evidence type="ECO:0000313" key="5">
    <source>
        <dbReference type="EMBL" id="AIM63502.1"/>
    </source>
</evidence>
<dbReference type="RefSeq" id="WP_009765129.1">
    <property type="nucleotide sequence ID" value="NZ_CP009223.1"/>
</dbReference>
<dbReference type="PANTHER" id="PTHR42756:SF1">
    <property type="entry name" value="TRANSCRIPTIONAL REPRESSOR OF EMRAB OPERON"/>
    <property type="match status" value="1"/>
</dbReference>
<sequence>MATESAKQIDDFLNYVRILAENQREILICDRSEAGVTATQGHVLMLLAQKGPQTNTELAQALQVTAAAITKAMKVLQNDEEPMVAQVPDVHDLRVNRWSLTTRGISLASAHAQEHRDTLAEYDAVLAEFDDAQQVVISDFLTAMMDRLNGGETHAK</sequence>
<protein>
    <submittedName>
        <fullName evidence="5">Multiple antibiotic resistance operon transcriptional repressor MarR</fullName>
    </submittedName>
</protein>
<dbReference type="KEGG" id="wce:WS08_1184"/>
<accession>A0A075U7P3</accession>
<dbReference type="Gene3D" id="6.10.250.2360">
    <property type="match status" value="1"/>
</dbReference>
<reference evidence="6" key="2">
    <citation type="submission" date="2014-08" db="EMBL/GenBank/DDBJ databases">
        <title>Complete genome of Weissella ceti strain WS74 isolated from diseased rainbow trout in Brazil.</title>
        <authorList>
            <person name="Figueiredo H.C.P."/>
            <person name="Leal C.A.G."/>
            <person name="Pereira F.L."/>
            <person name="Soares S.C."/>
            <person name="Dorella F.A."/>
            <person name="Carvalho A.F."/>
            <person name="Azevedo V.A.C."/>
        </authorList>
    </citation>
    <scope>NUCLEOTIDE SEQUENCE [LARGE SCALE GENOMIC DNA]</scope>
    <source>
        <strain evidence="6">WS74</strain>
    </source>
</reference>
<dbReference type="Gene3D" id="6.10.140.1680">
    <property type="match status" value="1"/>
</dbReference>
<dbReference type="SMART" id="SM00347">
    <property type="entry name" value="HTH_MARR"/>
    <property type="match status" value="1"/>
</dbReference>
<evidence type="ECO:0000256" key="2">
    <source>
        <dbReference type="ARBA" id="ARBA00023125"/>
    </source>
</evidence>
<gene>
    <name evidence="5" type="ORF">WS74_1253</name>
</gene>
<keyword evidence="1" id="KW-0805">Transcription regulation</keyword>
<evidence type="ECO:0000259" key="4">
    <source>
        <dbReference type="SMART" id="SM00347"/>
    </source>
</evidence>
<dbReference type="PATRIC" id="fig|759620.7.peg.1207"/>
<dbReference type="InterPro" id="IPR000835">
    <property type="entry name" value="HTH_MarR-typ"/>
</dbReference>
<dbReference type="Proteomes" id="UP000029079">
    <property type="component" value="Chromosome"/>
</dbReference>
<dbReference type="OrthoDB" id="2319602at2"/>
<dbReference type="PANTHER" id="PTHR42756">
    <property type="entry name" value="TRANSCRIPTIONAL REGULATOR, MARR"/>
    <property type="match status" value="1"/>
</dbReference>
<name>A0A075U7P3_9LACO</name>
<dbReference type="SUPFAM" id="SSF46785">
    <property type="entry name" value="Winged helix' DNA-binding domain"/>
    <property type="match status" value="1"/>
</dbReference>
<keyword evidence="6" id="KW-1185">Reference proteome</keyword>
<dbReference type="InterPro" id="IPR036390">
    <property type="entry name" value="WH_DNA-bd_sf"/>
</dbReference>
<reference evidence="5 6" key="1">
    <citation type="journal article" date="2014" name="Genome Announc.">
        <title>Complete Genome Sequences of Fish Pathogenic Weissella ceti Strains WS74 and WS105.</title>
        <authorList>
            <person name="Figueiredo H.C."/>
            <person name="Leal C.A."/>
            <person name="Dorella F.A."/>
            <person name="Carvalho A.F."/>
            <person name="Soares S.C."/>
            <person name="Pereira F.L."/>
            <person name="Azevedo V.A."/>
        </authorList>
    </citation>
    <scope>NUCLEOTIDE SEQUENCE [LARGE SCALE GENOMIC DNA]</scope>
    <source>
        <strain evidence="5 6">WS74</strain>
    </source>
</reference>
<proteinExistence type="predicted"/>
<feature type="domain" description="HTH marR-type" evidence="4">
    <location>
        <begin position="29"/>
        <end position="134"/>
    </location>
</feature>
<dbReference type="KEGG" id="wci:WS105_1247"/>
<dbReference type="GO" id="GO:0003700">
    <property type="term" value="F:DNA-binding transcription factor activity"/>
    <property type="evidence" value="ECO:0007669"/>
    <property type="project" value="InterPro"/>
</dbReference>
<organism evidence="5 6">
    <name type="scientific">Weissella ceti</name>
    <dbReference type="NCBI Taxonomy" id="759620"/>
    <lineage>
        <taxon>Bacteria</taxon>
        <taxon>Bacillati</taxon>
        <taxon>Bacillota</taxon>
        <taxon>Bacilli</taxon>
        <taxon>Lactobacillales</taxon>
        <taxon>Lactobacillaceae</taxon>
        <taxon>Weissella</taxon>
    </lineage>
</organism>
<dbReference type="AlphaFoldDB" id="A0A075U7P3"/>
<evidence type="ECO:0000256" key="1">
    <source>
        <dbReference type="ARBA" id="ARBA00023015"/>
    </source>
</evidence>
<evidence type="ECO:0000313" key="6">
    <source>
        <dbReference type="Proteomes" id="UP000029079"/>
    </source>
</evidence>
<evidence type="ECO:0000256" key="3">
    <source>
        <dbReference type="ARBA" id="ARBA00023163"/>
    </source>
</evidence>
<keyword evidence="3" id="KW-0804">Transcription</keyword>
<dbReference type="STRING" id="759620.WS105_1247"/>
<dbReference type="Pfam" id="PF01047">
    <property type="entry name" value="MarR"/>
    <property type="match status" value="1"/>
</dbReference>